<organism evidence="1 2">
    <name type="scientific">Scortum barcoo</name>
    <name type="common">barcoo grunter</name>
    <dbReference type="NCBI Taxonomy" id="214431"/>
    <lineage>
        <taxon>Eukaryota</taxon>
        <taxon>Metazoa</taxon>
        <taxon>Chordata</taxon>
        <taxon>Craniata</taxon>
        <taxon>Vertebrata</taxon>
        <taxon>Euteleostomi</taxon>
        <taxon>Actinopterygii</taxon>
        <taxon>Neopterygii</taxon>
        <taxon>Teleostei</taxon>
        <taxon>Neoteleostei</taxon>
        <taxon>Acanthomorphata</taxon>
        <taxon>Eupercaria</taxon>
        <taxon>Centrarchiformes</taxon>
        <taxon>Terapontoidei</taxon>
        <taxon>Terapontidae</taxon>
        <taxon>Scortum</taxon>
    </lineage>
</organism>
<comment type="caution">
    <text evidence="1">The sequence shown here is derived from an EMBL/GenBank/DDBJ whole genome shotgun (WGS) entry which is preliminary data.</text>
</comment>
<proteinExistence type="predicted"/>
<name>A0ACB8VBZ7_9TELE</name>
<evidence type="ECO:0000313" key="2">
    <source>
        <dbReference type="Proteomes" id="UP000831701"/>
    </source>
</evidence>
<dbReference type="Proteomes" id="UP000831701">
    <property type="component" value="Chromosome 24"/>
</dbReference>
<protein>
    <submittedName>
        <fullName evidence="1">Uncharacterized protein</fullName>
    </submittedName>
</protein>
<feature type="non-terminal residue" evidence="1">
    <location>
        <position position="908"/>
    </location>
</feature>
<reference evidence="1" key="1">
    <citation type="submission" date="2022-04" db="EMBL/GenBank/DDBJ databases">
        <title>Jade perch genome.</title>
        <authorList>
            <person name="Chao B."/>
        </authorList>
    </citation>
    <scope>NUCLEOTIDE SEQUENCE</scope>
    <source>
        <strain evidence="1">CB-2022</strain>
    </source>
</reference>
<keyword evidence="2" id="KW-1185">Reference proteome</keyword>
<evidence type="ECO:0000313" key="1">
    <source>
        <dbReference type="EMBL" id="KAI3352043.1"/>
    </source>
</evidence>
<sequence length="908" mass="103244">MPYHLWKVRLVCPKCGGHLTGGGVHKRARQVLDIDRNYLMVTEALRCSSAECKSSYLSSGNMILDQLDLPHRSEFRIILTRKYACDIHVIRLMREQTLGNSSTRLAKQLKENHSEEWLQRLARYLGECADFVDRPSLFPVVCQDPPEPVAVPTNRWLMTVYAKDIMSRMDHIKARITSVFGSVLKMVSTKKITKKLSGAAKGTALWLTSVSNELGQILISVLTAQEGPGLDDMVADLIRRYSQAGMPPPKLLYVDTGCCVETGGRTKLQQRFDGWPDLNICLDIFHFMRRLAAGCTTDTHPLYPIFMARLSVCIFEWDPEDVTLLRRAKRLHLQQEGVPGITDALVDKSILKEELALHCRRKTRGEESTISLIEHLLQELMGEKGKDLLGVPLLDRVRKEHIWRLQKRHVKCIQDMPGVALYTETGTTTTKEGMVLKNYRCARGSTSLESFHLHLNRFIPGTKANSLNFQLFLLEGLNRWNQDRAAQSLATKPSGLFSYSGDLVQSVNTNSLKVLGRKYVPSFHPPLQYTGEPIGVEYLYRQTGQPIQDMNPDSEETDELLEDLKIEEEQEDEGFEDHLQPPLPPRYLQPPLPPRYLQPPLPPHSLQPASSSTLPAAASSSTLACSRLFLHASLQPPLPPRSLQPPLPPRSLQPPLPPRYLQPPLPPHLLLFLLDLLELLLRCLKNSWLWMSTTCLAWIVWTVWRLEYLVGLRNHTGLTLSKQEVSTIISRWQNLLPYDQQRVVFAARHQDRLIAGKFRSPKKKAEFTPGVESSKRCVLGSTASPAQWPDCCRLIEAIFVRLCRLHKNPKKQRQGTVTRWTVILQDYRNIRQLILDRAAIQDMNPDSEETDELLEDLNIEEEQEDEGFEDQYADTTVGEPYEPSIYSGPALRFLHPACCFLCFHTTCS</sequence>
<accession>A0ACB8VBZ7</accession>
<gene>
    <name evidence="1" type="ORF">L3Q82_020858</name>
</gene>
<dbReference type="EMBL" id="CM041554">
    <property type="protein sequence ID" value="KAI3352043.1"/>
    <property type="molecule type" value="Genomic_DNA"/>
</dbReference>